<gene>
    <name evidence="3" type="ORF">HINF_LOCUS29092</name>
    <name evidence="4" type="ORF">HINF_LOCUS30281</name>
</gene>
<dbReference type="Proteomes" id="UP001642409">
    <property type="component" value="Unassembled WGS sequence"/>
</dbReference>
<dbReference type="PANTHER" id="PTHR46652:SF3">
    <property type="entry name" value="LEUCINE-RICH REPEAT-CONTAINING PROTEIN 9"/>
    <property type="match status" value="1"/>
</dbReference>
<evidence type="ECO:0000313" key="5">
    <source>
        <dbReference type="Proteomes" id="UP001642409"/>
    </source>
</evidence>
<evidence type="ECO:0000256" key="1">
    <source>
        <dbReference type="ARBA" id="ARBA00022614"/>
    </source>
</evidence>
<proteinExistence type="predicted"/>
<dbReference type="Gene3D" id="3.80.10.10">
    <property type="entry name" value="Ribonuclease Inhibitor"/>
    <property type="match status" value="1"/>
</dbReference>
<dbReference type="SUPFAM" id="SSF52058">
    <property type="entry name" value="L domain-like"/>
    <property type="match status" value="1"/>
</dbReference>
<keyword evidence="5" id="KW-1185">Reference proteome</keyword>
<dbReference type="EMBL" id="CAXDID020000099">
    <property type="protein sequence ID" value="CAL6025443.1"/>
    <property type="molecule type" value="Genomic_DNA"/>
</dbReference>
<dbReference type="Pfam" id="PF12799">
    <property type="entry name" value="LRR_4"/>
    <property type="match status" value="3"/>
</dbReference>
<dbReference type="AlphaFoldDB" id="A0AA86PUT7"/>
<accession>A0AA86PUT7</accession>
<evidence type="ECO:0000256" key="2">
    <source>
        <dbReference type="ARBA" id="ARBA00022737"/>
    </source>
</evidence>
<dbReference type="InterPro" id="IPR050836">
    <property type="entry name" value="SDS22/Internalin_LRR"/>
</dbReference>
<sequence>MDYNETMLLKYQQYAESSIFLACRDQSLKCFRFVEQLNKTQICIRECLNVTLNDAPTSAKRLRILKCQLRELKNIETMELQMLDLQFNCISDISLLQTISSLQELYLGNNQISDIQCLTKLINIFKLGLQANQISNIVCLTNLKNLQWLNLSYNLITGLSNLNNLKYLTYLYLENCQISDIQAFRGLKAIKHLWLQNNNISEVFSLQKLDQLENLDISCNQIVYIHPLQYLTHLDTLQIYSNYIVDLQSISAIKNVFAYNQAVPNMKQMIFCKAIQEIYKCNQNIEFIRVSQHATQFKIQTLKNRMEAMVNISKYNHALLVEKMVCTIKNLINVSDQ</sequence>
<reference evidence="3" key="1">
    <citation type="submission" date="2023-06" db="EMBL/GenBank/DDBJ databases">
        <authorList>
            <person name="Kurt Z."/>
        </authorList>
    </citation>
    <scope>NUCLEOTIDE SEQUENCE</scope>
</reference>
<evidence type="ECO:0000313" key="4">
    <source>
        <dbReference type="EMBL" id="CAL6025443.1"/>
    </source>
</evidence>
<dbReference type="EMBL" id="CATOUU010000694">
    <property type="protein sequence ID" value="CAI9941447.1"/>
    <property type="molecule type" value="Genomic_DNA"/>
</dbReference>
<dbReference type="PANTHER" id="PTHR46652">
    <property type="entry name" value="LEUCINE-RICH REPEAT AND IQ DOMAIN-CONTAINING PROTEIN 1-RELATED"/>
    <property type="match status" value="1"/>
</dbReference>
<name>A0AA86PUT7_9EUKA</name>
<dbReference type="InterPro" id="IPR001611">
    <property type="entry name" value="Leu-rich_rpt"/>
</dbReference>
<keyword evidence="2" id="KW-0677">Repeat</keyword>
<dbReference type="SMART" id="SM00365">
    <property type="entry name" value="LRR_SD22"/>
    <property type="match status" value="6"/>
</dbReference>
<dbReference type="PROSITE" id="PS51450">
    <property type="entry name" value="LRR"/>
    <property type="match status" value="6"/>
</dbReference>
<comment type="caution">
    <text evidence="3">The sequence shown here is derived from an EMBL/GenBank/DDBJ whole genome shotgun (WGS) entry which is preliminary data.</text>
</comment>
<dbReference type="InterPro" id="IPR032675">
    <property type="entry name" value="LRR_dom_sf"/>
</dbReference>
<protein>
    <submittedName>
        <fullName evidence="3">Leucine-rich repeat domain-containing protein</fullName>
    </submittedName>
    <submittedName>
        <fullName evidence="4">Leucine-rich_repeat domain-containing protein</fullName>
    </submittedName>
</protein>
<reference evidence="4 5" key="2">
    <citation type="submission" date="2024-07" db="EMBL/GenBank/DDBJ databases">
        <authorList>
            <person name="Akdeniz Z."/>
        </authorList>
    </citation>
    <scope>NUCLEOTIDE SEQUENCE [LARGE SCALE GENOMIC DNA]</scope>
</reference>
<dbReference type="InterPro" id="IPR025875">
    <property type="entry name" value="Leu-rich_rpt_4"/>
</dbReference>
<keyword evidence="1" id="KW-0433">Leucine-rich repeat</keyword>
<evidence type="ECO:0000313" key="3">
    <source>
        <dbReference type="EMBL" id="CAI9941447.1"/>
    </source>
</evidence>
<organism evidence="3">
    <name type="scientific">Hexamita inflata</name>
    <dbReference type="NCBI Taxonomy" id="28002"/>
    <lineage>
        <taxon>Eukaryota</taxon>
        <taxon>Metamonada</taxon>
        <taxon>Diplomonadida</taxon>
        <taxon>Hexamitidae</taxon>
        <taxon>Hexamitinae</taxon>
        <taxon>Hexamita</taxon>
    </lineage>
</organism>